<keyword evidence="1" id="KW-0472">Membrane</keyword>
<accession>A0A089WJQ6</accession>
<gene>
    <name evidence="2" type="ORF">LK03_05940</name>
</gene>
<organism evidence="2 3">
    <name type="scientific">Pseudomonas cremoricolorata</name>
    <dbReference type="NCBI Taxonomy" id="157783"/>
    <lineage>
        <taxon>Bacteria</taxon>
        <taxon>Pseudomonadati</taxon>
        <taxon>Pseudomonadota</taxon>
        <taxon>Gammaproteobacteria</taxon>
        <taxon>Pseudomonadales</taxon>
        <taxon>Pseudomonadaceae</taxon>
        <taxon>Pseudomonas</taxon>
    </lineage>
</organism>
<dbReference type="AlphaFoldDB" id="A0A089WJQ6"/>
<dbReference type="Proteomes" id="UP000029493">
    <property type="component" value="Chromosome"/>
</dbReference>
<name>A0A089WJQ6_9PSED</name>
<sequence>MPPPHYPRRKVFFAFLLCPFFAGLALVPFILISVMVAVFSKPKLIGEVRAGELFSLFLVMPLLAQLLFLIPAFVIGLWISMRKVEGCRRNYLTIALAGAGVALGWSLAMLLIISSGREEGGVVEQMLSLLPGFVMSAVTLGLTAFWFLPKRLSGEAVNQGR</sequence>
<feature type="transmembrane region" description="Helical" evidence="1">
    <location>
        <begin position="12"/>
        <end position="36"/>
    </location>
</feature>
<feature type="transmembrane region" description="Helical" evidence="1">
    <location>
        <begin position="126"/>
        <end position="148"/>
    </location>
</feature>
<keyword evidence="3" id="KW-1185">Reference proteome</keyword>
<evidence type="ECO:0000313" key="2">
    <source>
        <dbReference type="EMBL" id="AIR88836.1"/>
    </source>
</evidence>
<dbReference type="RefSeq" id="WP_038411491.1">
    <property type="nucleotide sequence ID" value="NZ_CP009455.1"/>
</dbReference>
<dbReference type="EMBL" id="CP009455">
    <property type="protein sequence ID" value="AIR88836.1"/>
    <property type="molecule type" value="Genomic_DNA"/>
</dbReference>
<feature type="transmembrane region" description="Helical" evidence="1">
    <location>
        <begin position="56"/>
        <end position="79"/>
    </location>
</feature>
<keyword evidence="1" id="KW-0812">Transmembrane</keyword>
<proteinExistence type="predicted"/>
<keyword evidence="1" id="KW-1133">Transmembrane helix</keyword>
<dbReference type="OrthoDB" id="7019681at2"/>
<reference evidence="2 3" key="1">
    <citation type="submission" date="2014-09" db="EMBL/GenBank/DDBJ databases">
        <authorList>
            <person name="Chan K.-G."/>
        </authorList>
    </citation>
    <scope>NUCLEOTIDE SEQUENCE [LARGE SCALE GENOMIC DNA]</scope>
    <source>
        <strain evidence="2 3">ND07</strain>
    </source>
</reference>
<evidence type="ECO:0000256" key="1">
    <source>
        <dbReference type="SAM" id="Phobius"/>
    </source>
</evidence>
<evidence type="ECO:0000313" key="3">
    <source>
        <dbReference type="Proteomes" id="UP000029493"/>
    </source>
</evidence>
<protein>
    <submittedName>
        <fullName evidence="2">Uncharacterized protein</fullName>
    </submittedName>
</protein>
<dbReference type="KEGG" id="psw:LK03_05940"/>
<feature type="transmembrane region" description="Helical" evidence="1">
    <location>
        <begin position="91"/>
        <end position="114"/>
    </location>
</feature>